<feature type="transmembrane region" description="Helical" evidence="1">
    <location>
        <begin position="223"/>
        <end position="240"/>
    </location>
</feature>
<dbReference type="RefSeq" id="WP_259625805.1">
    <property type="nucleotide sequence ID" value="NZ_JANYMP010000013.1"/>
</dbReference>
<evidence type="ECO:0000313" key="5">
    <source>
        <dbReference type="Proteomes" id="UP001141259"/>
    </source>
</evidence>
<dbReference type="Pfam" id="PF18181">
    <property type="entry name" value="SLATT_1"/>
    <property type="match status" value="1"/>
</dbReference>
<feature type="transmembrane region" description="Helical" evidence="1">
    <location>
        <begin position="37"/>
        <end position="56"/>
    </location>
</feature>
<keyword evidence="5" id="KW-1185">Reference proteome</keyword>
<name>A0A9X2VQ71_9PSEU</name>
<evidence type="ECO:0000259" key="2">
    <source>
        <dbReference type="Pfam" id="PF18181"/>
    </source>
</evidence>
<proteinExistence type="predicted"/>
<dbReference type="InterPro" id="IPR040884">
    <property type="entry name" value="SLATT_1"/>
</dbReference>
<dbReference type="EMBL" id="JANYMP010000013">
    <property type="protein sequence ID" value="MCS7480309.1"/>
    <property type="molecule type" value="Genomic_DNA"/>
</dbReference>
<protein>
    <submittedName>
        <fullName evidence="4">DUF4231 domain-containing protein</fullName>
    </submittedName>
</protein>
<keyword evidence="1" id="KW-0472">Membrane</keyword>
<evidence type="ECO:0000256" key="1">
    <source>
        <dbReference type="SAM" id="Phobius"/>
    </source>
</evidence>
<feature type="transmembrane region" description="Helical" evidence="1">
    <location>
        <begin position="62"/>
        <end position="81"/>
    </location>
</feature>
<sequence length="300" mass="32287">MATPVEGLEDAHLPGLFDSADRTSLLGQKQYGRTVKLSLVFAVVAAATGIFSWKVGATGIDFAAIGTAAALVAILLLEVTVNSSRPEDRWYDGRALAESAKSLAWRFSVGALPFPMGEDEAKAEQRFVDQVSRLLEDAPTTAIPPSDRPVITERMSAIRASDLATRKAVYLESRIADQQRWYSGKAAFNGKRAGQYRVALVVIELLGIGAALAKAFGYVSLDLAGVVAAVIAAGTAWMNLKQFSTLARAYSFAAAELTIARARLERVEDEATWSAEVADSEEAVSREHTMWRASRSRASS</sequence>
<keyword evidence="1" id="KW-1133">Transmembrane helix</keyword>
<dbReference type="Pfam" id="PF18184">
    <property type="entry name" value="SLATT_3"/>
    <property type="match status" value="1"/>
</dbReference>
<keyword evidence="1" id="KW-0812">Transmembrane</keyword>
<dbReference type="NCBIfam" id="NF033634">
    <property type="entry name" value="SLATT_1"/>
    <property type="match status" value="1"/>
</dbReference>
<reference evidence="4" key="1">
    <citation type="submission" date="2022-08" db="EMBL/GenBank/DDBJ databases">
        <authorList>
            <person name="Tistechok S."/>
            <person name="Samborskyy M."/>
            <person name="Roman I."/>
        </authorList>
    </citation>
    <scope>NUCLEOTIDE SEQUENCE</scope>
    <source>
        <strain evidence="4">DSM 103496</strain>
    </source>
</reference>
<evidence type="ECO:0000259" key="3">
    <source>
        <dbReference type="Pfam" id="PF18184"/>
    </source>
</evidence>
<dbReference type="InterPro" id="IPR041116">
    <property type="entry name" value="SLATT_3"/>
</dbReference>
<dbReference type="NCBIfam" id="NF033610">
    <property type="entry name" value="SLATT_3"/>
    <property type="match status" value="1"/>
</dbReference>
<gene>
    <name evidence="4" type="ORF">NZH93_25930</name>
</gene>
<evidence type="ECO:0000313" key="4">
    <source>
        <dbReference type="EMBL" id="MCS7480309.1"/>
    </source>
</evidence>
<dbReference type="AlphaFoldDB" id="A0A9X2VQ71"/>
<organism evidence="4 5">
    <name type="scientific">Umezawaea endophytica</name>
    <dbReference type="NCBI Taxonomy" id="1654476"/>
    <lineage>
        <taxon>Bacteria</taxon>
        <taxon>Bacillati</taxon>
        <taxon>Actinomycetota</taxon>
        <taxon>Actinomycetes</taxon>
        <taxon>Pseudonocardiales</taxon>
        <taxon>Pseudonocardiaceae</taxon>
        <taxon>Umezawaea</taxon>
    </lineage>
</organism>
<feature type="domain" description="SMODS and SLOG-associating 2TM effector" evidence="2">
    <location>
        <begin position="170"/>
        <end position="291"/>
    </location>
</feature>
<feature type="domain" description="SMODS and SLOG-associating 2TM effector" evidence="3">
    <location>
        <begin position="14"/>
        <end position="167"/>
    </location>
</feature>
<comment type="caution">
    <text evidence="4">The sequence shown here is derived from an EMBL/GenBank/DDBJ whole genome shotgun (WGS) entry which is preliminary data.</text>
</comment>
<dbReference type="Proteomes" id="UP001141259">
    <property type="component" value="Unassembled WGS sequence"/>
</dbReference>
<accession>A0A9X2VQ71</accession>
<feature type="transmembrane region" description="Helical" evidence="1">
    <location>
        <begin position="198"/>
        <end position="217"/>
    </location>
</feature>